<dbReference type="Pfam" id="PF00593">
    <property type="entry name" value="TonB_dep_Rec_b-barrel"/>
    <property type="match status" value="1"/>
</dbReference>
<evidence type="ECO:0000256" key="1">
    <source>
        <dbReference type="ARBA" id="ARBA00004571"/>
    </source>
</evidence>
<evidence type="ECO:0000259" key="14">
    <source>
        <dbReference type="Pfam" id="PF07715"/>
    </source>
</evidence>
<evidence type="ECO:0000256" key="6">
    <source>
        <dbReference type="ARBA" id="ARBA00023077"/>
    </source>
</evidence>
<dbReference type="Pfam" id="PF07715">
    <property type="entry name" value="Plug"/>
    <property type="match status" value="1"/>
</dbReference>
<organism evidence="15 16">
    <name type="scientific">Aromatoleum tolulyticum</name>
    <dbReference type="NCBI Taxonomy" id="34027"/>
    <lineage>
        <taxon>Bacteria</taxon>
        <taxon>Pseudomonadati</taxon>
        <taxon>Pseudomonadota</taxon>
        <taxon>Betaproteobacteria</taxon>
        <taxon>Rhodocyclales</taxon>
        <taxon>Rhodocyclaceae</taxon>
        <taxon>Aromatoleum</taxon>
    </lineage>
</organism>
<proteinExistence type="inferred from homology"/>
<keyword evidence="12" id="KW-0732">Signal</keyword>
<feature type="chain" id="PRO_5011958288" evidence="12">
    <location>
        <begin position="23"/>
        <end position="624"/>
    </location>
</feature>
<keyword evidence="4 10" id="KW-1134">Transmembrane beta strand</keyword>
<dbReference type="InterPro" id="IPR036942">
    <property type="entry name" value="Beta-barrel_TonB_sf"/>
</dbReference>
<keyword evidence="8" id="KW-0675">Receptor</keyword>
<evidence type="ECO:0000256" key="7">
    <source>
        <dbReference type="ARBA" id="ARBA00023136"/>
    </source>
</evidence>
<dbReference type="STRING" id="34027.SAMN05421829_10166"/>
<evidence type="ECO:0000313" key="16">
    <source>
        <dbReference type="Proteomes" id="UP000186819"/>
    </source>
</evidence>
<protein>
    <submittedName>
        <fullName evidence="15">Iron complex outermembrane recepter protein</fullName>
    </submittedName>
</protein>
<dbReference type="InterPro" id="IPR012910">
    <property type="entry name" value="Plug_dom"/>
</dbReference>
<dbReference type="Gene3D" id="2.40.170.20">
    <property type="entry name" value="TonB-dependent receptor, beta-barrel domain"/>
    <property type="match status" value="1"/>
</dbReference>
<feature type="domain" description="TonB-dependent receptor plug" evidence="14">
    <location>
        <begin position="49"/>
        <end position="158"/>
    </location>
</feature>
<dbReference type="GO" id="GO:0015344">
    <property type="term" value="F:siderophore uptake transmembrane transporter activity"/>
    <property type="evidence" value="ECO:0007669"/>
    <property type="project" value="TreeGrafter"/>
</dbReference>
<keyword evidence="5 10" id="KW-0812">Transmembrane</keyword>
<dbReference type="AlphaFoldDB" id="A0A1N6N4B4"/>
<reference evidence="16" key="1">
    <citation type="submission" date="2017-01" db="EMBL/GenBank/DDBJ databases">
        <authorList>
            <person name="Varghese N."/>
            <person name="Submissions S."/>
        </authorList>
    </citation>
    <scope>NUCLEOTIDE SEQUENCE [LARGE SCALE GENOMIC DNA]</scope>
    <source>
        <strain evidence="16">ATCC 51758</strain>
    </source>
</reference>
<keyword evidence="7 10" id="KW-0472">Membrane</keyword>
<dbReference type="PROSITE" id="PS52016">
    <property type="entry name" value="TONB_DEPENDENT_REC_3"/>
    <property type="match status" value="1"/>
</dbReference>
<dbReference type="EMBL" id="FTMD01000001">
    <property type="protein sequence ID" value="SIP86861.1"/>
    <property type="molecule type" value="Genomic_DNA"/>
</dbReference>
<evidence type="ECO:0000313" key="15">
    <source>
        <dbReference type="EMBL" id="SIP86861.1"/>
    </source>
</evidence>
<evidence type="ECO:0000256" key="10">
    <source>
        <dbReference type="PROSITE-ProRule" id="PRU01360"/>
    </source>
</evidence>
<keyword evidence="6 11" id="KW-0798">TonB box</keyword>
<dbReference type="InterPro" id="IPR037066">
    <property type="entry name" value="Plug_dom_sf"/>
</dbReference>
<evidence type="ECO:0000256" key="8">
    <source>
        <dbReference type="ARBA" id="ARBA00023170"/>
    </source>
</evidence>
<dbReference type="PANTHER" id="PTHR30069:SF27">
    <property type="entry name" value="BLL4766 PROTEIN"/>
    <property type="match status" value="1"/>
</dbReference>
<name>A0A1N6N4B4_9RHOO</name>
<evidence type="ECO:0000259" key="13">
    <source>
        <dbReference type="Pfam" id="PF00593"/>
    </source>
</evidence>
<evidence type="ECO:0000256" key="12">
    <source>
        <dbReference type="SAM" id="SignalP"/>
    </source>
</evidence>
<keyword evidence="3 10" id="KW-0813">Transport</keyword>
<evidence type="ECO:0000256" key="2">
    <source>
        <dbReference type="ARBA" id="ARBA00009810"/>
    </source>
</evidence>
<evidence type="ECO:0000256" key="9">
    <source>
        <dbReference type="ARBA" id="ARBA00023237"/>
    </source>
</evidence>
<comment type="subcellular location">
    <subcellularLocation>
        <location evidence="1 10">Cell outer membrane</location>
        <topology evidence="1 10">Multi-pass membrane protein</topology>
    </subcellularLocation>
</comment>
<evidence type="ECO:0000256" key="5">
    <source>
        <dbReference type="ARBA" id="ARBA00022692"/>
    </source>
</evidence>
<comment type="similarity">
    <text evidence="2 10 11">Belongs to the TonB-dependent receptor family.</text>
</comment>
<dbReference type="GO" id="GO:0044718">
    <property type="term" value="P:siderophore transmembrane transport"/>
    <property type="evidence" value="ECO:0007669"/>
    <property type="project" value="TreeGrafter"/>
</dbReference>
<dbReference type="RefSeq" id="WP_170879027.1">
    <property type="nucleotide sequence ID" value="NZ_FTMD01000001.1"/>
</dbReference>
<dbReference type="InterPro" id="IPR039426">
    <property type="entry name" value="TonB-dep_rcpt-like"/>
</dbReference>
<dbReference type="Proteomes" id="UP000186819">
    <property type="component" value="Unassembled WGS sequence"/>
</dbReference>
<gene>
    <name evidence="15" type="ORF">SAMN05421829_10166</name>
</gene>
<dbReference type="SUPFAM" id="SSF56935">
    <property type="entry name" value="Porins"/>
    <property type="match status" value="1"/>
</dbReference>
<sequence>MKIASAVKACLACLAFPAVAIAAEDLSRYSIEELAEIEISSVSRRPESLREAAATIYVISREDVRRSGARSLAEVLRLAPNLQVARLSSSGYAISARGFNSTTANKLQVLIDGRSVYTPLFSGVFWDAQDTFLEDIERIEVVSGPGGALWGSNAVNGVINITTRQAQDTAGTVLRVGAGNSERNVAARHGLRLGDDAGVRVYAKGFAREDTFTRSGADARDGWHSRQAGFRYDWGRSGDALTLQGDTYDGAIEQGASRDTHIGGVNLLGRWNRKLADDGEVQIKAYYDRTRRRIPGTFAEVLETWDLDLLHRLHWGERHDIVWGGGYRLMRDDVSNSSRLAFLPARRDMHLSNIFVQDSIALDNAWRLTLGVKLEHNSYTGTEFLPDARLAWQLSPTALVWAAVSRPVRTPSRIDREFFVPATAPFLLAGGTFRSEKLMAYELGYRAQPTASLSYSITAFHHDYDRLRSLEPASGAGSPLVIANGMRGNINGVEAWGSYQVTPDWRLSAGYTHLWKHLSFADDSRDTNLAAAGNDPTRQFFLHTAHNLPHGVELDFFLRAISRLPDPRIPGYVAVDGRIGWTIARGVDLSLIGNNLLDRRHREFANTTGGELGRSIQARVRWNF</sequence>
<feature type="signal peptide" evidence="12">
    <location>
        <begin position="1"/>
        <end position="22"/>
    </location>
</feature>
<accession>A0A1N6N4B4</accession>
<evidence type="ECO:0000256" key="3">
    <source>
        <dbReference type="ARBA" id="ARBA00022448"/>
    </source>
</evidence>
<dbReference type="GO" id="GO:0009279">
    <property type="term" value="C:cell outer membrane"/>
    <property type="evidence" value="ECO:0007669"/>
    <property type="project" value="UniProtKB-SubCell"/>
</dbReference>
<evidence type="ECO:0000256" key="11">
    <source>
        <dbReference type="RuleBase" id="RU003357"/>
    </source>
</evidence>
<keyword evidence="9 10" id="KW-0998">Cell outer membrane</keyword>
<dbReference type="Gene3D" id="2.170.130.10">
    <property type="entry name" value="TonB-dependent receptor, plug domain"/>
    <property type="match status" value="1"/>
</dbReference>
<feature type="domain" description="TonB-dependent receptor-like beta-barrel" evidence="13">
    <location>
        <begin position="197"/>
        <end position="596"/>
    </location>
</feature>
<dbReference type="InterPro" id="IPR000531">
    <property type="entry name" value="Beta-barrel_TonB"/>
</dbReference>
<keyword evidence="16" id="KW-1185">Reference proteome</keyword>
<evidence type="ECO:0000256" key="4">
    <source>
        <dbReference type="ARBA" id="ARBA00022452"/>
    </source>
</evidence>
<dbReference type="PANTHER" id="PTHR30069">
    <property type="entry name" value="TONB-DEPENDENT OUTER MEMBRANE RECEPTOR"/>
    <property type="match status" value="1"/>
</dbReference>